<sequence length="100" mass="11884">MPVNRPKLFLADKGYDADGVREKLLIQGIWPVIPPKANRKNPPVCDFRAYKDRNRIERMFNRLKQFRRIATRYDKTRRSFGAFLALAAAKIWLPYFVMLR</sequence>
<proteinExistence type="predicted"/>
<comment type="caution">
    <text evidence="3">The sequence shown here is derived from an EMBL/GenBank/DDBJ whole genome shotgun (WGS) entry which is preliminary data.</text>
</comment>
<dbReference type="PANTHER" id="PTHR30007:SF1">
    <property type="entry name" value="BLR1914 PROTEIN"/>
    <property type="match status" value="1"/>
</dbReference>
<name>A0A368YPZ1_9HYPH</name>
<dbReference type="EMBL" id="QPJM01000008">
    <property type="protein sequence ID" value="RCW82291.1"/>
    <property type="molecule type" value="Genomic_DNA"/>
</dbReference>
<dbReference type="Proteomes" id="UP000253324">
    <property type="component" value="Unassembled WGS sequence"/>
</dbReference>
<feature type="transmembrane region" description="Helical" evidence="1">
    <location>
        <begin position="80"/>
        <end position="98"/>
    </location>
</feature>
<keyword evidence="4" id="KW-1185">Reference proteome</keyword>
<evidence type="ECO:0000313" key="4">
    <source>
        <dbReference type="Proteomes" id="UP000253324"/>
    </source>
</evidence>
<keyword evidence="1" id="KW-0472">Membrane</keyword>
<accession>A0A368YPZ1</accession>
<keyword evidence="1" id="KW-1133">Transmembrane helix</keyword>
<dbReference type="InterPro" id="IPR025668">
    <property type="entry name" value="Tnp_DDE_dom"/>
</dbReference>
<feature type="domain" description="Transposase DDE" evidence="2">
    <location>
        <begin position="10"/>
        <end position="93"/>
    </location>
</feature>
<dbReference type="PANTHER" id="PTHR30007">
    <property type="entry name" value="PHP DOMAIN PROTEIN"/>
    <property type="match status" value="1"/>
</dbReference>
<dbReference type="AlphaFoldDB" id="A0A368YPZ1"/>
<evidence type="ECO:0000259" key="2">
    <source>
        <dbReference type="Pfam" id="PF13586"/>
    </source>
</evidence>
<dbReference type="Pfam" id="PF13586">
    <property type="entry name" value="DDE_Tnp_1_2"/>
    <property type="match status" value="1"/>
</dbReference>
<gene>
    <name evidence="3" type="ORF">C7476_108105</name>
</gene>
<keyword evidence="1" id="KW-0812">Transmembrane</keyword>
<protein>
    <submittedName>
        <fullName evidence="3">DDE family transposase</fullName>
    </submittedName>
</protein>
<reference evidence="3 4" key="1">
    <citation type="submission" date="2018-07" db="EMBL/GenBank/DDBJ databases">
        <title>Genomic Encyclopedia of Type Strains, Phase III (KMG-III): the genomes of soil and plant-associated and newly described type strains.</title>
        <authorList>
            <person name="Whitman W."/>
        </authorList>
    </citation>
    <scope>NUCLEOTIDE SEQUENCE [LARGE SCALE GENOMIC DNA]</scope>
    <source>
        <strain evidence="3 4">31-25a</strain>
    </source>
</reference>
<evidence type="ECO:0000256" key="1">
    <source>
        <dbReference type="SAM" id="Phobius"/>
    </source>
</evidence>
<evidence type="ECO:0000313" key="3">
    <source>
        <dbReference type="EMBL" id="RCW82291.1"/>
    </source>
</evidence>
<organism evidence="3 4">
    <name type="scientific">Phyllobacterium bourgognense</name>
    <dbReference type="NCBI Taxonomy" id="314236"/>
    <lineage>
        <taxon>Bacteria</taxon>
        <taxon>Pseudomonadati</taxon>
        <taxon>Pseudomonadota</taxon>
        <taxon>Alphaproteobacteria</taxon>
        <taxon>Hyphomicrobiales</taxon>
        <taxon>Phyllobacteriaceae</taxon>
        <taxon>Phyllobacterium</taxon>
    </lineage>
</organism>